<sequence>MSLMQRAAVPLVLVMLVVAGAVVMFTDRAQDKTATAYFPRTVSLYEGSDVRVLGVPVGQIDTITPEGVLVRVEMSYDPEIKIPADARAAIVAPAIVGDRYVQLTPAYTRGDKVLADGARLGANDNQVPLELDEIYANLDRLTVALGPQGANSTGALTDLLRTTAANFDGQGENFNIAVDKFGDLSQTLDDNKEELFGSTAELQRFITTLAENDSTVRGFNDSLGRVSQLLADERQELVAALRNLAVALDEVGGFVRDNREILGKNIKGLNRVAKVLVKQRAALDETLRIAPLALNNLQLTYNPDTGTLDTNANFGNLIREIGTNPTAVLCALVSANDSDGRLCDLIEGLPLPRAATFGPGTGSSSHVETDPSLGGLLGTPTPTAARPPTGAEEADR</sequence>
<feature type="domain" description="Mce/MlaD" evidence="2">
    <location>
        <begin position="32"/>
        <end position="105"/>
    </location>
</feature>
<evidence type="ECO:0000313" key="5">
    <source>
        <dbReference type="Proteomes" id="UP001500221"/>
    </source>
</evidence>
<dbReference type="PANTHER" id="PTHR33371:SF4">
    <property type="entry name" value="INTERMEMBRANE PHOSPHOLIPID TRANSPORT SYSTEM BINDING PROTEIN MLAD"/>
    <property type="match status" value="1"/>
</dbReference>
<dbReference type="RefSeq" id="WP_345455750.1">
    <property type="nucleotide sequence ID" value="NZ_BAABKG010000002.1"/>
</dbReference>
<accession>A0ABP9PCU9</accession>
<evidence type="ECO:0000259" key="3">
    <source>
        <dbReference type="Pfam" id="PF11887"/>
    </source>
</evidence>
<dbReference type="InterPro" id="IPR024516">
    <property type="entry name" value="Mce_C"/>
</dbReference>
<dbReference type="EMBL" id="BAABKG010000002">
    <property type="protein sequence ID" value="GAA5144543.1"/>
    <property type="molecule type" value="Genomic_DNA"/>
</dbReference>
<dbReference type="NCBIfam" id="TIGR00996">
    <property type="entry name" value="Mtu_fam_mce"/>
    <property type="match status" value="1"/>
</dbReference>
<feature type="region of interest" description="Disordered" evidence="1">
    <location>
        <begin position="356"/>
        <end position="396"/>
    </location>
</feature>
<protein>
    <recommendedName>
        <fullName evidence="6">MCE family protein</fullName>
    </recommendedName>
</protein>
<dbReference type="Pfam" id="PF11887">
    <property type="entry name" value="Mce4_CUP1"/>
    <property type="match status" value="1"/>
</dbReference>
<feature type="compositionally biased region" description="Low complexity" evidence="1">
    <location>
        <begin position="378"/>
        <end position="396"/>
    </location>
</feature>
<name>A0ABP9PCU9_9ACTN</name>
<feature type="domain" description="Mammalian cell entry C-terminal" evidence="3">
    <location>
        <begin position="112"/>
        <end position="288"/>
    </location>
</feature>
<dbReference type="InterPro" id="IPR052336">
    <property type="entry name" value="MlaD_Phospholipid_Transporter"/>
</dbReference>
<organism evidence="4 5">
    <name type="scientific">Nocardioides marinquilinus</name>
    <dbReference type="NCBI Taxonomy" id="1210400"/>
    <lineage>
        <taxon>Bacteria</taxon>
        <taxon>Bacillati</taxon>
        <taxon>Actinomycetota</taxon>
        <taxon>Actinomycetes</taxon>
        <taxon>Propionibacteriales</taxon>
        <taxon>Nocardioidaceae</taxon>
        <taxon>Nocardioides</taxon>
    </lineage>
</organism>
<evidence type="ECO:0000256" key="1">
    <source>
        <dbReference type="SAM" id="MobiDB-lite"/>
    </source>
</evidence>
<dbReference type="Proteomes" id="UP001500221">
    <property type="component" value="Unassembled WGS sequence"/>
</dbReference>
<gene>
    <name evidence="4" type="ORF">GCM10023340_12400</name>
</gene>
<dbReference type="PANTHER" id="PTHR33371">
    <property type="entry name" value="INTERMEMBRANE PHOSPHOLIPID TRANSPORT SYSTEM BINDING PROTEIN MLAD-RELATED"/>
    <property type="match status" value="1"/>
</dbReference>
<evidence type="ECO:0000259" key="2">
    <source>
        <dbReference type="Pfam" id="PF02470"/>
    </source>
</evidence>
<dbReference type="Pfam" id="PF02470">
    <property type="entry name" value="MlaD"/>
    <property type="match status" value="1"/>
</dbReference>
<keyword evidence="5" id="KW-1185">Reference proteome</keyword>
<comment type="caution">
    <text evidence="4">The sequence shown here is derived from an EMBL/GenBank/DDBJ whole genome shotgun (WGS) entry which is preliminary data.</text>
</comment>
<proteinExistence type="predicted"/>
<dbReference type="InterPro" id="IPR003399">
    <property type="entry name" value="Mce/MlaD"/>
</dbReference>
<reference evidence="5" key="1">
    <citation type="journal article" date="2019" name="Int. J. Syst. Evol. Microbiol.">
        <title>The Global Catalogue of Microorganisms (GCM) 10K type strain sequencing project: providing services to taxonomists for standard genome sequencing and annotation.</title>
        <authorList>
            <consortium name="The Broad Institute Genomics Platform"/>
            <consortium name="The Broad Institute Genome Sequencing Center for Infectious Disease"/>
            <person name="Wu L."/>
            <person name="Ma J."/>
        </authorList>
    </citation>
    <scope>NUCLEOTIDE SEQUENCE [LARGE SCALE GENOMIC DNA]</scope>
    <source>
        <strain evidence="5">JCM 18459</strain>
    </source>
</reference>
<evidence type="ECO:0000313" key="4">
    <source>
        <dbReference type="EMBL" id="GAA5144543.1"/>
    </source>
</evidence>
<evidence type="ECO:0008006" key="6">
    <source>
        <dbReference type="Google" id="ProtNLM"/>
    </source>
</evidence>
<dbReference type="InterPro" id="IPR005693">
    <property type="entry name" value="Mce"/>
</dbReference>